<dbReference type="EMBL" id="OV696686">
    <property type="protein sequence ID" value="CAH1233786.1"/>
    <property type="molecule type" value="Genomic_DNA"/>
</dbReference>
<protein>
    <recommendedName>
        <fullName evidence="2">N-acetylglucosaminylphosphatidylinositol deacetylase</fullName>
        <ecNumber evidence="2">3.5.1.89</ecNumber>
    </recommendedName>
</protein>
<gene>
    <name evidence="3" type="primary">PIGL</name>
    <name evidence="3" type="ORF">BLAG_LOCUS2432</name>
</gene>
<dbReference type="SUPFAM" id="SSF102588">
    <property type="entry name" value="LmbE-like"/>
    <property type="match status" value="1"/>
</dbReference>
<dbReference type="AlphaFoldDB" id="A0A8J9W1Z0"/>
<organism evidence="3 4">
    <name type="scientific">Branchiostoma lanceolatum</name>
    <name type="common">Common lancelet</name>
    <name type="synonym">Amphioxus lanceolatum</name>
    <dbReference type="NCBI Taxonomy" id="7740"/>
    <lineage>
        <taxon>Eukaryota</taxon>
        <taxon>Metazoa</taxon>
        <taxon>Chordata</taxon>
        <taxon>Cephalochordata</taxon>
        <taxon>Leptocardii</taxon>
        <taxon>Amphioxiformes</taxon>
        <taxon>Branchiostomatidae</taxon>
        <taxon>Branchiostoma</taxon>
    </lineage>
</organism>
<proteinExistence type="inferred from homology"/>
<reference evidence="3" key="1">
    <citation type="submission" date="2022-01" db="EMBL/GenBank/DDBJ databases">
        <authorList>
            <person name="Braso-Vives M."/>
        </authorList>
    </citation>
    <scope>NUCLEOTIDE SEQUENCE</scope>
</reference>
<dbReference type="GO" id="GO:0016020">
    <property type="term" value="C:membrane"/>
    <property type="evidence" value="ECO:0007669"/>
    <property type="project" value="GOC"/>
</dbReference>
<dbReference type="Proteomes" id="UP000838412">
    <property type="component" value="Chromosome 1"/>
</dbReference>
<dbReference type="UniPathway" id="UPA00196"/>
<dbReference type="GO" id="GO:0000225">
    <property type="term" value="F:N-acetylglucosaminylphosphatidylinositol deacetylase activity"/>
    <property type="evidence" value="ECO:0007669"/>
    <property type="project" value="UniProtKB-EC"/>
</dbReference>
<dbReference type="GO" id="GO:0005783">
    <property type="term" value="C:endoplasmic reticulum"/>
    <property type="evidence" value="ECO:0007669"/>
    <property type="project" value="TreeGrafter"/>
</dbReference>
<dbReference type="Pfam" id="PF02585">
    <property type="entry name" value="PIG-L"/>
    <property type="match status" value="1"/>
</dbReference>
<name>A0A8J9W1Z0_BRALA</name>
<sequence length="254" mass="28530">MVVLVLVGCVLSFAVLLHLFLWVHRPFGNFASAAHRAGRRARVLVVTAHPDDECMFFAPTVLETLRLGHQVFLLCLSTGNFEKKGFTRRRELFKSAAILGIPADNVTVVDNPDLPDDINIAWDPKLVAQKILEQVFETSANVVITFDHYGVSGHKNHSSLYHGVNDLVEKGQMPDNVLVYALESVSLMRKYTSFLDVLPSILSSASTLFLSGYPAVLKAQRAMCAHRSQLVWFRWLYIAFSRYMVINTLRPLGR</sequence>
<dbReference type="PANTHER" id="PTHR12993:SF11">
    <property type="entry name" value="N-ACETYLGLUCOSAMINYL-PHOSPHATIDYLINOSITOL DE-N-ACETYLASE"/>
    <property type="match status" value="1"/>
</dbReference>
<dbReference type="InterPro" id="IPR003737">
    <property type="entry name" value="GlcNAc_PI_deacetylase-related"/>
</dbReference>
<keyword evidence="4" id="KW-1185">Reference proteome</keyword>
<dbReference type="Gene3D" id="3.40.50.10320">
    <property type="entry name" value="LmbE-like"/>
    <property type="match status" value="1"/>
</dbReference>
<dbReference type="GO" id="GO:0006506">
    <property type="term" value="P:GPI anchor biosynthetic process"/>
    <property type="evidence" value="ECO:0007669"/>
    <property type="project" value="UniProtKB-UniPathway"/>
</dbReference>
<dbReference type="PANTHER" id="PTHR12993">
    <property type="entry name" value="N-ACETYLGLUCOSAMINYL-PHOSPHATIDYLINOSITOL DE-N-ACETYLASE-RELATED"/>
    <property type="match status" value="1"/>
</dbReference>
<accession>A0A8J9W1Z0</accession>
<comment type="similarity">
    <text evidence="1">Belongs to the PIGL family.</text>
</comment>
<evidence type="ECO:0000313" key="4">
    <source>
        <dbReference type="Proteomes" id="UP000838412"/>
    </source>
</evidence>
<dbReference type="OrthoDB" id="440160at2759"/>
<evidence type="ECO:0000313" key="3">
    <source>
        <dbReference type="EMBL" id="CAH1233786.1"/>
    </source>
</evidence>
<evidence type="ECO:0000256" key="1">
    <source>
        <dbReference type="ARBA" id="ARBA00006066"/>
    </source>
</evidence>
<evidence type="ECO:0000256" key="2">
    <source>
        <dbReference type="ARBA" id="ARBA00012176"/>
    </source>
</evidence>
<dbReference type="EC" id="3.5.1.89" evidence="2"/>
<dbReference type="InterPro" id="IPR024078">
    <property type="entry name" value="LmbE-like_dom_sf"/>
</dbReference>